<accession>A0AAQ4DA95</accession>
<reference evidence="1 2" key="1">
    <citation type="journal article" date="2023" name="Arcadia Sci">
        <title>De novo assembly of a long-read Amblyomma americanum tick genome.</title>
        <authorList>
            <person name="Chou S."/>
            <person name="Poskanzer K.E."/>
            <person name="Rollins M."/>
            <person name="Thuy-Boun P.S."/>
        </authorList>
    </citation>
    <scope>NUCLEOTIDE SEQUENCE [LARGE SCALE GENOMIC DNA]</scope>
    <source>
        <strain evidence="1">F_SG_1</strain>
        <tissue evidence="1">Salivary glands</tissue>
    </source>
</reference>
<proteinExistence type="predicted"/>
<comment type="caution">
    <text evidence="1">The sequence shown here is derived from an EMBL/GenBank/DDBJ whole genome shotgun (WGS) entry which is preliminary data.</text>
</comment>
<evidence type="ECO:0000313" key="2">
    <source>
        <dbReference type="Proteomes" id="UP001321473"/>
    </source>
</evidence>
<sequence length="119" mass="13443">MMFKAKCLNLLKELFLGDLETHGIIVPESMCLNKFQDRGGHSALMTQGQIFLEAQGPQLMNTPGINLHKTCLDYFLETRGKALRFKLLKSLVIIFLKTLGFNRSLDFGLQEHLDSTCVP</sequence>
<gene>
    <name evidence="1" type="ORF">V5799_002982</name>
</gene>
<organism evidence="1 2">
    <name type="scientific">Amblyomma americanum</name>
    <name type="common">Lone star tick</name>
    <dbReference type="NCBI Taxonomy" id="6943"/>
    <lineage>
        <taxon>Eukaryota</taxon>
        <taxon>Metazoa</taxon>
        <taxon>Ecdysozoa</taxon>
        <taxon>Arthropoda</taxon>
        <taxon>Chelicerata</taxon>
        <taxon>Arachnida</taxon>
        <taxon>Acari</taxon>
        <taxon>Parasitiformes</taxon>
        <taxon>Ixodida</taxon>
        <taxon>Ixodoidea</taxon>
        <taxon>Ixodidae</taxon>
        <taxon>Amblyomminae</taxon>
        <taxon>Amblyomma</taxon>
    </lineage>
</organism>
<keyword evidence="2" id="KW-1185">Reference proteome</keyword>
<dbReference type="Proteomes" id="UP001321473">
    <property type="component" value="Unassembled WGS sequence"/>
</dbReference>
<name>A0AAQ4DA95_AMBAM</name>
<dbReference type="EMBL" id="JARKHS020033109">
    <property type="protein sequence ID" value="KAK8759385.1"/>
    <property type="molecule type" value="Genomic_DNA"/>
</dbReference>
<evidence type="ECO:0000313" key="1">
    <source>
        <dbReference type="EMBL" id="KAK8759385.1"/>
    </source>
</evidence>
<protein>
    <submittedName>
        <fullName evidence="1">Uncharacterized protein</fullName>
    </submittedName>
</protein>
<dbReference type="AlphaFoldDB" id="A0AAQ4DA95"/>